<dbReference type="EMBL" id="JBHRTI010000010">
    <property type="protein sequence ID" value="MFC3149133.1"/>
    <property type="molecule type" value="Genomic_DNA"/>
</dbReference>
<dbReference type="Proteomes" id="UP001595556">
    <property type="component" value="Unassembled WGS sequence"/>
</dbReference>
<name>A0ABV7H5E4_9BURK</name>
<feature type="transmembrane region" description="Helical" evidence="1">
    <location>
        <begin position="193"/>
        <end position="220"/>
    </location>
</feature>
<comment type="caution">
    <text evidence="2">The sequence shown here is derived from an EMBL/GenBank/DDBJ whole genome shotgun (WGS) entry which is preliminary data.</text>
</comment>
<keyword evidence="1" id="KW-0812">Transmembrane</keyword>
<accession>A0ABV7H5E4</accession>
<dbReference type="Pfam" id="PF14296">
    <property type="entry name" value="O-ag_pol_Wzy"/>
    <property type="match status" value="1"/>
</dbReference>
<reference evidence="3" key="1">
    <citation type="journal article" date="2019" name="Int. J. Syst. Evol. Microbiol.">
        <title>The Global Catalogue of Microorganisms (GCM) 10K type strain sequencing project: providing services to taxonomists for standard genome sequencing and annotation.</title>
        <authorList>
            <consortium name="The Broad Institute Genomics Platform"/>
            <consortium name="The Broad Institute Genome Sequencing Center for Infectious Disease"/>
            <person name="Wu L."/>
            <person name="Ma J."/>
        </authorList>
    </citation>
    <scope>NUCLEOTIDE SEQUENCE [LARGE SCALE GENOMIC DNA]</scope>
    <source>
        <strain evidence="3">KCTC 52168</strain>
    </source>
</reference>
<dbReference type="InterPro" id="IPR029468">
    <property type="entry name" value="O-ag_pol_Wzy"/>
</dbReference>
<evidence type="ECO:0000313" key="2">
    <source>
        <dbReference type="EMBL" id="MFC3149133.1"/>
    </source>
</evidence>
<sequence>MIWPLALLLLTVLLGAHFIGQSRESSVRLASNFWVVFYIFGYYLPIPFFLDGSDGWSTIWGFAFHDKEAALTQALVLVTLGGLTLSICSRGIGRVCSHPSKNPAQTTWPQRSIGGKIAGLRITLLFGMVFGILLIGIQLVGGLWSLLANLGDRITLFAGLNAFFLPVNMLIGACFAVSAARAVNNSIPRRYEWLAICATLPALLLLGQKANIFILALGVIIIKLATTRQVRLAPLVAAGFLGVNLLLLYEFVFREALIIGVDKDKLTLDGWFTFFWTQVTGNFMQIQNLTVLIDAMPKELNYALGDTYIAILSLVIPQQFISIKPLTAAGVHTLAFWPEIVARESTTMPPGIFGEAYMNFGWLGYILLCALIGLILRRIDAPWRTGRPRTAMDLVWVATAGALSLHFIRGELFAPLLIMIGIYIGAKFSLSERKVALDRRNSATGQLRALRKPSAAPTSQTTR</sequence>
<evidence type="ECO:0000256" key="1">
    <source>
        <dbReference type="SAM" id="Phobius"/>
    </source>
</evidence>
<proteinExistence type="predicted"/>
<evidence type="ECO:0000313" key="3">
    <source>
        <dbReference type="Proteomes" id="UP001595556"/>
    </source>
</evidence>
<keyword evidence="1" id="KW-1133">Transmembrane helix</keyword>
<feature type="transmembrane region" description="Helical" evidence="1">
    <location>
        <begin position="32"/>
        <end position="50"/>
    </location>
</feature>
<keyword evidence="3" id="KW-1185">Reference proteome</keyword>
<feature type="transmembrane region" description="Helical" evidence="1">
    <location>
        <begin position="154"/>
        <end position="181"/>
    </location>
</feature>
<feature type="transmembrane region" description="Helical" evidence="1">
    <location>
        <begin position="356"/>
        <end position="376"/>
    </location>
</feature>
<keyword evidence="1" id="KW-0472">Membrane</keyword>
<feature type="transmembrane region" description="Helical" evidence="1">
    <location>
        <begin position="412"/>
        <end position="430"/>
    </location>
</feature>
<feature type="transmembrane region" description="Helical" evidence="1">
    <location>
        <begin position="71"/>
        <end position="92"/>
    </location>
</feature>
<feature type="transmembrane region" description="Helical" evidence="1">
    <location>
        <begin position="124"/>
        <end position="147"/>
    </location>
</feature>
<organism evidence="2 3">
    <name type="scientific">Piscinibacterium candidicorallinum</name>
    <dbReference type="NCBI Taxonomy" id="1793872"/>
    <lineage>
        <taxon>Bacteria</taxon>
        <taxon>Pseudomonadati</taxon>
        <taxon>Pseudomonadota</taxon>
        <taxon>Betaproteobacteria</taxon>
        <taxon>Burkholderiales</taxon>
        <taxon>Piscinibacterium</taxon>
    </lineage>
</organism>
<gene>
    <name evidence="2" type="primary">wzy</name>
    <name evidence="2" type="ORF">ACFOEN_16040</name>
</gene>
<feature type="transmembrane region" description="Helical" evidence="1">
    <location>
        <begin position="232"/>
        <end position="252"/>
    </location>
</feature>
<feature type="transmembrane region" description="Helical" evidence="1">
    <location>
        <begin position="388"/>
        <end position="406"/>
    </location>
</feature>
<protein>
    <submittedName>
        <fullName evidence="2">O-antigen polysaccharide polymerase Wzy</fullName>
    </submittedName>
</protein>
<dbReference type="RefSeq" id="WP_377305661.1">
    <property type="nucleotide sequence ID" value="NZ_CP180191.1"/>
</dbReference>